<dbReference type="PROSITE" id="PS51154">
    <property type="entry name" value="MACRO"/>
    <property type="match status" value="3"/>
</dbReference>
<dbReference type="Gene3D" id="3.30.720.50">
    <property type="match status" value="1"/>
</dbReference>
<dbReference type="PANTHER" id="PTHR14453">
    <property type="entry name" value="PARP/ZINC FINGER CCCH TYPE DOMAIN CONTAINING PROTEIN"/>
    <property type="match status" value="1"/>
</dbReference>
<evidence type="ECO:0000313" key="11">
    <source>
        <dbReference type="EMBL" id="CAH3174041.1"/>
    </source>
</evidence>
<dbReference type="Pfam" id="PF01661">
    <property type="entry name" value="Macro"/>
    <property type="match status" value="3"/>
</dbReference>
<dbReference type="PROSITE" id="PS50918">
    <property type="entry name" value="WWE"/>
    <property type="match status" value="1"/>
</dbReference>
<evidence type="ECO:0000259" key="9">
    <source>
        <dbReference type="PROSITE" id="PS51059"/>
    </source>
</evidence>
<feature type="domain" description="Macro" evidence="10">
    <location>
        <begin position="392"/>
        <end position="574"/>
    </location>
</feature>
<keyword evidence="3 6" id="KW-0808">Transferase</keyword>
<feature type="domain" description="WWE" evidence="8">
    <location>
        <begin position="1099"/>
        <end position="1180"/>
    </location>
</feature>
<comment type="subcellular location">
    <subcellularLocation>
        <location evidence="1">Nucleus</location>
    </subcellularLocation>
</comment>
<dbReference type="SUPFAM" id="SSF52949">
    <property type="entry name" value="Macro domain-like"/>
    <property type="match status" value="3"/>
</dbReference>
<name>A0ABN8R5G8_9CNID</name>
<keyword evidence="4 6" id="KW-0520">NAD</keyword>
<dbReference type="InterPro" id="IPR037197">
    <property type="entry name" value="WWE_dom_sf"/>
</dbReference>
<dbReference type="Proteomes" id="UP001159405">
    <property type="component" value="Unassembled WGS sequence"/>
</dbReference>
<proteinExistence type="predicted"/>
<organism evidence="11 12">
    <name type="scientific">Porites lobata</name>
    <dbReference type="NCBI Taxonomy" id="104759"/>
    <lineage>
        <taxon>Eukaryota</taxon>
        <taxon>Metazoa</taxon>
        <taxon>Cnidaria</taxon>
        <taxon>Anthozoa</taxon>
        <taxon>Hexacorallia</taxon>
        <taxon>Scleractinia</taxon>
        <taxon>Fungiina</taxon>
        <taxon>Poritidae</taxon>
        <taxon>Porites</taxon>
    </lineage>
</organism>
<dbReference type="EC" id="2.4.2.-" evidence="6"/>
<evidence type="ECO:0000256" key="4">
    <source>
        <dbReference type="ARBA" id="ARBA00023027"/>
    </source>
</evidence>
<reference evidence="11 12" key="1">
    <citation type="submission" date="2022-05" db="EMBL/GenBank/DDBJ databases">
        <authorList>
            <consortium name="Genoscope - CEA"/>
            <person name="William W."/>
        </authorList>
    </citation>
    <scope>NUCLEOTIDE SEQUENCE [LARGE SCALE GENOMIC DNA]</scope>
</reference>
<dbReference type="Gene3D" id="3.90.228.10">
    <property type="match status" value="1"/>
</dbReference>
<dbReference type="Gene3D" id="3.40.220.10">
    <property type="entry name" value="Leucine Aminopeptidase, subunit E, domain 1"/>
    <property type="match status" value="3"/>
</dbReference>
<feature type="domain" description="PARP catalytic" evidence="9">
    <location>
        <begin position="1187"/>
        <end position="1379"/>
    </location>
</feature>
<accession>A0ABN8R5G8</accession>
<feature type="domain" description="Macro" evidence="10">
    <location>
        <begin position="599"/>
        <end position="774"/>
    </location>
</feature>
<comment type="caution">
    <text evidence="11">The sequence shown here is derived from an EMBL/GenBank/DDBJ whole genome shotgun (WGS) entry which is preliminary data.</text>
</comment>
<sequence length="1379" mass="154251">DDSPNTSVSQRSEPTAQEIHMVVDPDVMEYVTTRSLYDQLQVALATRSCEIKWKLNGKTAILSYSGEDESWSWNCVEEVQTWLARITRKDVEVKKDSWEAVKAQLPGIRSCFGVEPPLVKMIDDSFVVRIVSLSSNAEDFRGKLKAKLEEIYQEETRKTYMKKTVKASVEHLTLLDKTRFVEKIKEKNNKLEIKIDTEAEEIFFEGPQPQFLKATKKFHAKISGIIKKKLSLSKNILEVLSLDKGLQKVQCELENDNVEAAVFVIDNEARIIGTSAAHADKAASLVSNLTLEEKVRVDANSQHLLKTPEWRQLCEQLNADSLVRVHWHKKNNDIYVAGFREDVREMIKTLTSYLKDNCIREVQFKCPSKLHRKYLSELRQDELRLIEDKFQEYHIKIQTGKDDDAFVIRGHEKGIKLAKICLHLKLQADILVSSQEACSQAIINAGGLQMKKELVTPNVGDVTVTAGHDLPCKHVIHTYCSMWLGGEGGEVLRAIVKKCLQTADKLGGVSIAFPVIGTGNLNFPPDAASRIMLEEAITFCQTNPSSGVKEIRFVVFHRDQALITAFAQEIDTLRSKHGVGSGHTTSGRFRQLRSKLGRIIQKPERPAGGVSVDVLQGNLCQETTDVIVNIIGKDMNMDSAGALSKAVKKAAGQVVQDECYQLGYQTDGSVVVTSGGNLKARYIIHLIPDSSDKDHLQQCVERCLDEAEARGFQSISFPAVGTGGFQVSAVDSASLIFQALSNSSPNFKFIKNVRILVFQASMLHTFQLELQKFHSCVFTHIAQKGATSPCASRPRDLIIEVINGDLTKEKTDAIMNIVTPDMDMTHAGELSKAILRAGGPQIQKQCSKLGKQTPGKAVMTGGGSLDVLHIIHIIPGSKDKQHLQTCLEAGLHLADQNNLQAISIPCVGTGGFGLTAADSAQVTFQALKSFRETSKNLRKVRVVVFQIKMTEEFLKTQAIQEVQDMLQWESDSTSDDRMSEKTRAEKQTKDSAAKSSSTTELSVKIYVTGKDKESVLMAVDALKKGFFEACTTEKVENEAVSKLSQKQINFLIRKAKERDVKLEIEVNKNCIMVLGEQTEVKAMVSEIWHEVDERNKEIEEEKQEIMLSQNVEWSYRKNFLSKKIPLSPKENRKLEMAYFKQQPKVLLPLGGQEFEIDLQAKTGHGQQNSEKIKLFREIKRAEEGFSLPSTWAPMPTPEKTVHAVPLKPASPEYRDVARKFMATARMVNIQKIERIQNPYLYKQYVVRKQKMDKDNKGNNERQLFHGTGAENIAAINTQGFNRSLCGVHGTKFGQGVYFARDASHAVRYAGAGSEGRSVYLARVLVGKYCAGKAEMKVPPPKDPSRREILYESVVDNTGNPSIFVVFHDTQCYPEYLITF</sequence>
<evidence type="ECO:0000256" key="5">
    <source>
        <dbReference type="ARBA" id="ARBA00023242"/>
    </source>
</evidence>
<evidence type="ECO:0000256" key="1">
    <source>
        <dbReference type="ARBA" id="ARBA00004123"/>
    </source>
</evidence>
<dbReference type="InterPro" id="IPR012317">
    <property type="entry name" value="Poly(ADP-ribose)pol_cat_dom"/>
</dbReference>
<evidence type="ECO:0000256" key="3">
    <source>
        <dbReference type="ARBA" id="ARBA00022679"/>
    </source>
</evidence>
<feature type="non-terminal residue" evidence="11">
    <location>
        <position position="1"/>
    </location>
</feature>
<keyword evidence="5" id="KW-0539">Nucleus</keyword>
<dbReference type="InterPro" id="IPR002589">
    <property type="entry name" value="Macro_dom"/>
</dbReference>
<dbReference type="InterPro" id="IPR043472">
    <property type="entry name" value="Macro_dom-like"/>
</dbReference>
<dbReference type="CDD" id="cd01439">
    <property type="entry name" value="TCCD_inducible_PARP_like"/>
    <property type="match status" value="1"/>
</dbReference>
<dbReference type="SUPFAM" id="SSF117839">
    <property type="entry name" value="WWE domain"/>
    <property type="match status" value="1"/>
</dbReference>
<dbReference type="SUPFAM" id="SSF56399">
    <property type="entry name" value="ADP-ribosylation"/>
    <property type="match status" value="1"/>
</dbReference>
<protein>
    <recommendedName>
        <fullName evidence="6">Poly [ADP-ribose] polymerase</fullName>
        <shortName evidence="6">PARP</shortName>
        <ecNumber evidence="6">2.4.2.-</ecNumber>
    </recommendedName>
</protein>
<dbReference type="InterPro" id="IPR004170">
    <property type="entry name" value="WWE_dom"/>
</dbReference>
<evidence type="ECO:0000313" key="12">
    <source>
        <dbReference type="Proteomes" id="UP001159405"/>
    </source>
</evidence>
<evidence type="ECO:0000256" key="7">
    <source>
        <dbReference type="SAM" id="MobiDB-lite"/>
    </source>
</evidence>
<keyword evidence="12" id="KW-1185">Reference proteome</keyword>
<dbReference type="EMBL" id="CALNXK010000187">
    <property type="protein sequence ID" value="CAH3174041.1"/>
    <property type="molecule type" value="Genomic_DNA"/>
</dbReference>
<feature type="domain" description="Macro" evidence="10">
    <location>
        <begin position="786"/>
        <end position="961"/>
    </location>
</feature>
<gene>
    <name evidence="11" type="ORF">PLOB_00014603</name>
</gene>
<dbReference type="PROSITE" id="PS51059">
    <property type="entry name" value="PARP_CATALYTIC"/>
    <property type="match status" value="1"/>
</dbReference>
<dbReference type="SMART" id="SM00506">
    <property type="entry name" value="A1pp"/>
    <property type="match status" value="3"/>
</dbReference>
<dbReference type="InterPro" id="IPR052056">
    <property type="entry name" value="Mono-ARTD/PARP"/>
</dbReference>
<keyword evidence="2 6" id="KW-0328">Glycosyltransferase</keyword>
<evidence type="ECO:0000256" key="2">
    <source>
        <dbReference type="ARBA" id="ARBA00022676"/>
    </source>
</evidence>
<dbReference type="Pfam" id="PF00644">
    <property type="entry name" value="PARP"/>
    <property type="match status" value="1"/>
</dbReference>
<evidence type="ECO:0000256" key="6">
    <source>
        <dbReference type="RuleBase" id="RU362114"/>
    </source>
</evidence>
<evidence type="ECO:0000259" key="8">
    <source>
        <dbReference type="PROSITE" id="PS50918"/>
    </source>
</evidence>
<feature type="compositionally biased region" description="Basic and acidic residues" evidence="7">
    <location>
        <begin position="974"/>
        <end position="992"/>
    </location>
</feature>
<dbReference type="PANTHER" id="PTHR14453:SF67">
    <property type="entry name" value="POLY [ADP-RIBOSE] POLYMERASE"/>
    <property type="match status" value="1"/>
</dbReference>
<feature type="region of interest" description="Disordered" evidence="7">
    <location>
        <begin position="969"/>
        <end position="995"/>
    </location>
</feature>
<evidence type="ECO:0000259" key="10">
    <source>
        <dbReference type="PROSITE" id="PS51154"/>
    </source>
</evidence>